<sequence length="132" mass="14213">MGHVFSTPPLRGFWGHGIRTLLPSSEFGASDLGIQTTFPDVLHCANVTIVSHNVCQAIYPTYVNENMVCAGRTEGGTDACQGDSGGPLVCNGELQGIVSWGPQICAQPYRPGVYVNVCRYFLIPNENTCFVC</sequence>
<keyword evidence="4" id="KW-1185">Reference proteome</keyword>
<dbReference type="PANTHER" id="PTHR24271:SF48">
    <property type="entry name" value="KALLIKREIN-14"/>
    <property type="match status" value="1"/>
</dbReference>
<name>A0A8D2L2M7_VARKO</name>
<dbReference type="InterPro" id="IPR009003">
    <property type="entry name" value="Peptidase_S1_PA"/>
</dbReference>
<dbReference type="AlphaFoldDB" id="A0A8D2L2M7"/>
<dbReference type="SMART" id="SM00020">
    <property type="entry name" value="Tryp_SPc"/>
    <property type="match status" value="1"/>
</dbReference>
<organism evidence="3 4">
    <name type="scientific">Varanus komodoensis</name>
    <name type="common">Komodo dragon</name>
    <dbReference type="NCBI Taxonomy" id="61221"/>
    <lineage>
        <taxon>Eukaryota</taxon>
        <taxon>Metazoa</taxon>
        <taxon>Chordata</taxon>
        <taxon>Craniata</taxon>
        <taxon>Vertebrata</taxon>
        <taxon>Euteleostomi</taxon>
        <taxon>Lepidosauria</taxon>
        <taxon>Squamata</taxon>
        <taxon>Bifurcata</taxon>
        <taxon>Unidentata</taxon>
        <taxon>Episquamata</taxon>
        <taxon>Toxicofera</taxon>
        <taxon>Anguimorpha</taxon>
        <taxon>Paleoanguimorpha</taxon>
        <taxon>Varanoidea</taxon>
        <taxon>Varanidae</taxon>
        <taxon>Varanus</taxon>
    </lineage>
</organism>
<reference evidence="3" key="1">
    <citation type="submission" date="2025-08" db="UniProtKB">
        <authorList>
            <consortium name="Ensembl"/>
        </authorList>
    </citation>
    <scope>IDENTIFICATION</scope>
</reference>
<dbReference type="Ensembl" id="ENSVKKT00000016430.1">
    <property type="protein sequence ID" value="ENSVKKP00000016050.1"/>
    <property type="gene ID" value="ENSVKKG00000010233.1"/>
</dbReference>
<dbReference type="GO" id="GO:0006508">
    <property type="term" value="P:proteolysis"/>
    <property type="evidence" value="ECO:0007669"/>
    <property type="project" value="UniProtKB-KW"/>
</dbReference>
<dbReference type="SUPFAM" id="SSF50494">
    <property type="entry name" value="Trypsin-like serine proteases"/>
    <property type="match status" value="1"/>
</dbReference>
<dbReference type="Gene3D" id="2.40.10.10">
    <property type="entry name" value="Trypsin-like serine proteases"/>
    <property type="match status" value="1"/>
</dbReference>
<evidence type="ECO:0000259" key="2">
    <source>
        <dbReference type="PROSITE" id="PS50240"/>
    </source>
</evidence>
<dbReference type="PROSITE" id="PS50240">
    <property type="entry name" value="TRYPSIN_DOM"/>
    <property type="match status" value="1"/>
</dbReference>
<evidence type="ECO:0000313" key="3">
    <source>
        <dbReference type="Ensembl" id="ENSVKKP00000016050.1"/>
    </source>
</evidence>
<accession>A0A8D2L2M7</accession>
<dbReference type="PROSITE" id="PS00135">
    <property type="entry name" value="TRYPSIN_SER"/>
    <property type="match status" value="1"/>
</dbReference>
<dbReference type="Proteomes" id="UP000694545">
    <property type="component" value="Unplaced"/>
</dbReference>
<feature type="domain" description="Peptidase S1" evidence="2">
    <location>
        <begin position="1"/>
        <end position="132"/>
    </location>
</feature>
<dbReference type="PANTHER" id="PTHR24271">
    <property type="entry name" value="KALLIKREIN-RELATED"/>
    <property type="match status" value="1"/>
</dbReference>
<evidence type="ECO:0000313" key="4">
    <source>
        <dbReference type="Proteomes" id="UP000694545"/>
    </source>
</evidence>
<dbReference type="GO" id="GO:0030141">
    <property type="term" value="C:secretory granule"/>
    <property type="evidence" value="ECO:0007669"/>
    <property type="project" value="TreeGrafter"/>
</dbReference>
<dbReference type="InterPro" id="IPR001254">
    <property type="entry name" value="Trypsin_dom"/>
</dbReference>
<proteinExistence type="predicted"/>
<dbReference type="GO" id="GO:0004252">
    <property type="term" value="F:serine-type endopeptidase activity"/>
    <property type="evidence" value="ECO:0007669"/>
    <property type="project" value="InterPro"/>
</dbReference>
<protein>
    <recommendedName>
        <fullName evidence="2">Peptidase S1 domain-containing protein</fullName>
    </recommendedName>
</protein>
<evidence type="ECO:0000256" key="1">
    <source>
        <dbReference type="ARBA" id="ARBA00023157"/>
    </source>
</evidence>
<dbReference type="GO" id="GO:0090729">
    <property type="term" value="F:toxin activity"/>
    <property type="evidence" value="ECO:0007669"/>
    <property type="project" value="UniProtKB-KW"/>
</dbReference>
<keyword evidence="1" id="KW-1015">Disulfide bond</keyword>
<dbReference type="InterPro" id="IPR033116">
    <property type="entry name" value="TRYPSIN_SER"/>
</dbReference>
<dbReference type="Pfam" id="PF00089">
    <property type="entry name" value="Trypsin"/>
    <property type="match status" value="1"/>
</dbReference>
<reference evidence="3" key="2">
    <citation type="submission" date="2025-09" db="UniProtKB">
        <authorList>
            <consortium name="Ensembl"/>
        </authorList>
    </citation>
    <scope>IDENTIFICATION</scope>
</reference>
<dbReference type="InterPro" id="IPR043504">
    <property type="entry name" value="Peptidase_S1_PA_chymotrypsin"/>
</dbReference>